<feature type="signal peptide" evidence="1">
    <location>
        <begin position="1"/>
        <end position="31"/>
    </location>
</feature>
<evidence type="ECO:0000313" key="3">
    <source>
        <dbReference type="Proteomes" id="UP001162811"/>
    </source>
</evidence>
<feature type="chain" id="PRO_5047135716" description="Cell wall anchor protein" evidence="1">
    <location>
        <begin position="32"/>
        <end position="720"/>
    </location>
</feature>
<evidence type="ECO:0000256" key="1">
    <source>
        <dbReference type="SAM" id="SignalP"/>
    </source>
</evidence>
<reference evidence="2" key="2">
    <citation type="journal article" date="2023" name="Front. Microbiol.">
        <title>Ralstonia chuxiongensis sp. nov., Ralstonia mojiangensis sp. nov., and Ralstonia soli sp. nov., isolated from tobacco fields, are three novel species in the family Burkholderiaceae.</title>
        <authorList>
            <person name="Lu C.H."/>
            <person name="Zhang Y.Y."/>
            <person name="Jiang N."/>
            <person name="Chen W."/>
            <person name="Shao X."/>
            <person name="Zhao Z.M."/>
            <person name="Lu W.L."/>
            <person name="Hu X."/>
            <person name="Xi Y.X."/>
            <person name="Zou S.Y."/>
            <person name="Wei Q.J."/>
            <person name="Lin Z.L."/>
            <person name="Gong L."/>
            <person name="Gai X.T."/>
            <person name="Zhang L.Q."/>
            <person name="Li J.Y."/>
            <person name="Jin Y."/>
            <person name="Xia Z.Y."/>
        </authorList>
    </citation>
    <scope>NUCLEOTIDE SEQUENCE</scope>
    <source>
        <strain evidence="2">21MJYT02-11</strain>
    </source>
</reference>
<dbReference type="PROSITE" id="PS51257">
    <property type="entry name" value="PROKAR_LIPOPROTEIN"/>
    <property type="match status" value="1"/>
</dbReference>
<evidence type="ECO:0008006" key="4">
    <source>
        <dbReference type="Google" id="ProtNLM"/>
    </source>
</evidence>
<name>A0ABT1AIU0_9RALS</name>
<organism evidence="2 3">
    <name type="scientific">Ralstonia soli</name>
    <dbReference type="NCBI Taxonomy" id="2953896"/>
    <lineage>
        <taxon>Bacteria</taxon>
        <taxon>Pseudomonadati</taxon>
        <taxon>Pseudomonadota</taxon>
        <taxon>Betaproteobacteria</taxon>
        <taxon>Burkholderiales</taxon>
        <taxon>Burkholderiaceae</taxon>
        <taxon>Ralstonia</taxon>
    </lineage>
</organism>
<dbReference type="RefSeq" id="WP_252679181.1">
    <property type="nucleotide sequence ID" value="NZ_JAMXHT010000003.1"/>
</dbReference>
<dbReference type="Proteomes" id="UP001162811">
    <property type="component" value="Unassembled WGS sequence"/>
</dbReference>
<proteinExistence type="predicted"/>
<evidence type="ECO:0000313" key="2">
    <source>
        <dbReference type="EMBL" id="MCO5398231.1"/>
    </source>
</evidence>
<keyword evidence="3" id="KW-1185">Reference proteome</keyword>
<reference evidence="2" key="1">
    <citation type="submission" date="2022-06" db="EMBL/GenBank/DDBJ databases">
        <authorList>
            <person name="Lu C.-H."/>
        </authorList>
    </citation>
    <scope>NUCLEOTIDE SEQUENCE</scope>
    <source>
        <strain evidence="2">21MJYT02-11</strain>
    </source>
</reference>
<comment type="caution">
    <text evidence="2">The sequence shown here is derived from an EMBL/GenBank/DDBJ whole genome shotgun (WGS) entry which is preliminary data.</text>
</comment>
<keyword evidence="1" id="KW-0732">Signal</keyword>
<sequence>MKKTKQQGAGQRLSAAPVAGALSVAAAVLMAGCGGGSDGSSPTTPPATPAAASLTGTAATGSALANANVAVTDSAGNSPCVEATITTTALGTYTCTLKIGEAAPFFVVVTDPTGNTAPLVSVTTTTPPAGSALTLNATPLTTAIVAALDSTGNPLNVVSSGTVAASKLQAITAAVVAQITSVLNAIGAPAGYDPFSTTISAGTSSATGNTADQVLDVVKIGRDLSTGMPTLATVDNPTPTPMATDASAGTALQAPAANVASLPQGAQLVAQQFAACFALPTAQRVLTADSTIPAAQGGPSVTSMGAACQDMVASSSSAAGIAYLQNGYSAGQAFYGILNSDSMTNAQFAIPEVMAFYPADSATNQPDRAVLNIKYLDNAGNPGNIITVARYIANGATGAHPSNWWVTGNQQSIDSTSKTLIRRVEQRNPSPPSGIGNNYSHFQNGIQFWINATGPGSLDSGNNPLTYARVKGPGLPTNGIVYVAPDSTGEPGQVYMDVLNASGTIPSGLPTINSRCGTPANPSPSQQFFDCPNFWFSRTVDVSGSGATTLASNSTSIVWAQPNSGADMTKVVKGASYTIELFFGAPGATPVAGKTITKTLLTDLVQATQGVNLAWNTPGPQSLNALNPTGSLAGQQTSLTLDWAQNPSAEQIGRIEVTTDTKGANFDVGTVVPKGATSATDTPPTPVPAFPATGPAGRALLFGYRMLDNSNKTAVYTYNY</sequence>
<accession>A0ABT1AIU0</accession>
<gene>
    <name evidence="2" type="ORF">NG900_08480</name>
</gene>
<protein>
    <recommendedName>
        <fullName evidence="4">Cell wall anchor protein</fullName>
    </recommendedName>
</protein>
<dbReference type="EMBL" id="JAMXHT010000003">
    <property type="protein sequence ID" value="MCO5398231.1"/>
    <property type="molecule type" value="Genomic_DNA"/>
</dbReference>